<dbReference type="Pfam" id="PF13472">
    <property type="entry name" value="Lipase_GDSL_2"/>
    <property type="match status" value="1"/>
</dbReference>
<proteinExistence type="predicted"/>
<reference evidence="2 3" key="1">
    <citation type="submission" date="2019-09" db="EMBL/GenBank/DDBJ databases">
        <title>Phylogeny of genus Pseudoclavibacter and closely related genus.</title>
        <authorList>
            <person name="Li Y."/>
        </authorList>
    </citation>
    <scope>NUCLEOTIDE SEQUENCE [LARGE SCALE GENOMIC DNA]</scope>
    <source>
        <strain evidence="2 3">JCM 16921</strain>
    </source>
</reference>
<evidence type="ECO:0000313" key="2">
    <source>
        <dbReference type="EMBL" id="KAB1631709.1"/>
    </source>
</evidence>
<dbReference type="GO" id="GO:0016787">
    <property type="term" value="F:hydrolase activity"/>
    <property type="evidence" value="ECO:0007669"/>
    <property type="project" value="UniProtKB-KW"/>
</dbReference>
<dbReference type="InterPro" id="IPR013830">
    <property type="entry name" value="SGNH_hydro"/>
</dbReference>
<dbReference type="OrthoDB" id="3465773at2"/>
<protein>
    <submittedName>
        <fullName evidence="2">SGNH/GDSL hydrolase family protein</fullName>
    </submittedName>
</protein>
<evidence type="ECO:0000313" key="3">
    <source>
        <dbReference type="Proteomes" id="UP000481339"/>
    </source>
</evidence>
<accession>A0A7C8BMU4</accession>
<sequence>MTESPREFHRFVAIGDSFTEGVGDEDPRSPGGVRGWADRVAEVLAARDPAFTYANLAVRGRLIRPIVAEQLDHAIALHPDLITFCAGGNDILRPGSDPDRVAEVFDAALGRLTATGATVVIFTGMDVGHAPVFHLIRGKVAIYNELMRAAAERHGALVVDQWAMAETRDPAMWSTDRLHMSPLGHQTMAIHVLDTLGVPHDLDPAVAADLPPARWRVTGEDLHWAREYLWPWVVRRLTGRSSGDGRTAKLPEPARPPRD</sequence>
<dbReference type="RefSeq" id="WP_158036562.1">
    <property type="nucleotide sequence ID" value="NZ_BAAAZV010000011.1"/>
</dbReference>
<dbReference type="SUPFAM" id="SSF52266">
    <property type="entry name" value="SGNH hydrolase"/>
    <property type="match status" value="1"/>
</dbReference>
<dbReference type="PANTHER" id="PTHR43784:SF2">
    <property type="entry name" value="GDSL-LIKE LIPASE_ACYLHYDROLASE, PUTATIVE (AFU_ORTHOLOGUE AFUA_2G00820)-RELATED"/>
    <property type="match status" value="1"/>
</dbReference>
<dbReference type="PANTHER" id="PTHR43784">
    <property type="entry name" value="GDSL-LIKE LIPASE/ACYLHYDROLASE, PUTATIVE (AFU_ORTHOLOGUE AFUA_2G00820)-RELATED"/>
    <property type="match status" value="1"/>
</dbReference>
<comment type="caution">
    <text evidence="2">The sequence shown here is derived from an EMBL/GenBank/DDBJ whole genome shotgun (WGS) entry which is preliminary data.</text>
</comment>
<keyword evidence="3" id="KW-1185">Reference proteome</keyword>
<name>A0A7C8BMU4_9MICO</name>
<dbReference type="InterPro" id="IPR036514">
    <property type="entry name" value="SGNH_hydro_sf"/>
</dbReference>
<dbReference type="Gene3D" id="3.40.50.1110">
    <property type="entry name" value="SGNH hydrolase"/>
    <property type="match status" value="1"/>
</dbReference>
<dbReference type="EMBL" id="WBKA01000005">
    <property type="protein sequence ID" value="KAB1631709.1"/>
    <property type="molecule type" value="Genomic_DNA"/>
</dbReference>
<dbReference type="CDD" id="cd01832">
    <property type="entry name" value="SGNH_hydrolase_like_1"/>
    <property type="match status" value="1"/>
</dbReference>
<dbReference type="Proteomes" id="UP000481339">
    <property type="component" value="Unassembled WGS sequence"/>
</dbReference>
<dbReference type="InterPro" id="IPR053140">
    <property type="entry name" value="GDSL_Rv0518-like"/>
</dbReference>
<feature type="domain" description="SGNH hydrolase-type esterase" evidence="1">
    <location>
        <begin position="13"/>
        <end position="186"/>
    </location>
</feature>
<keyword evidence="2" id="KW-0378">Hydrolase</keyword>
<evidence type="ECO:0000259" key="1">
    <source>
        <dbReference type="Pfam" id="PF13472"/>
    </source>
</evidence>
<gene>
    <name evidence="2" type="ORF">F8O02_07135</name>
</gene>
<dbReference type="AlphaFoldDB" id="A0A7C8BMU4"/>
<organism evidence="2 3">
    <name type="scientific">Pseudoclavibacter caeni</name>
    <dbReference type="NCBI Taxonomy" id="908846"/>
    <lineage>
        <taxon>Bacteria</taxon>
        <taxon>Bacillati</taxon>
        <taxon>Actinomycetota</taxon>
        <taxon>Actinomycetes</taxon>
        <taxon>Micrococcales</taxon>
        <taxon>Microbacteriaceae</taxon>
        <taxon>Pseudoclavibacter</taxon>
    </lineage>
</organism>